<dbReference type="NCBIfam" id="NF009695">
    <property type="entry name" value="PRK13222.1-2"/>
    <property type="match status" value="1"/>
</dbReference>
<evidence type="ECO:0000313" key="12">
    <source>
        <dbReference type="Proteomes" id="UP000244948"/>
    </source>
</evidence>
<comment type="catalytic activity">
    <reaction evidence="1 10">
        <text>2-phosphoglycolate + H2O = glycolate + phosphate</text>
        <dbReference type="Rhea" id="RHEA:14369"/>
        <dbReference type="ChEBI" id="CHEBI:15377"/>
        <dbReference type="ChEBI" id="CHEBI:29805"/>
        <dbReference type="ChEBI" id="CHEBI:43474"/>
        <dbReference type="ChEBI" id="CHEBI:58033"/>
        <dbReference type="EC" id="3.1.3.18"/>
    </reaction>
</comment>
<dbReference type="Gene3D" id="1.10.150.240">
    <property type="entry name" value="Putative phosphatase, domain 2"/>
    <property type="match status" value="1"/>
</dbReference>
<dbReference type="GO" id="GO:0046295">
    <property type="term" value="P:glycolate biosynthetic process"/>
    <property type="evidence" value="ECO:0007669"/>
    <property type="project" value="UniProtKB-UniRule"/>
</dbReference>
<dbReference type="SFLD" id="SFLDG01129">
    <property type="entry name" value="C1.5:_HAD__Beta-PGM__Phosphata"/>
    <property type="match status" value="1"/>
</dbReference>
<comment type="caution">
    <text evidence="11">The sequence shown here is derived from an EMBL/GenBank/DDBJ whole genome shotgun (WGS) entry which is preliminary data.</text>
</comment>
<feature type="binding site" evidence="10">
    <location>
        <position position="11"/>
    </location>
    <ligand>
        <name>Mg(2+)</name>
        <dbReference type="ChEBI" id="CHEBI:18420"/>
    </ligand>
</feature>
<gene>
    <name evidence="11" type="ORF">DC082_09355</name>
</gene>
<dbReference type="RefSeq" id="WP_109236753.1">
    <property type="nucleotide sequence ID" value="NZ_BMXZ01000005.1"/>
</dbReference>
<dbReference type="PANTHER" id="PTHR43434">
    <property type="entry name" value="PHOSPHOGLYCOLATE PHOSPHATASE"/>
    <property type="match status" value="1"/>
</dbReference>
<dbReference type="NCBIfam" id="TIGR01509">
    <property type="entry name" value="HAD-SF-IA-v3"/>
    <property type="match status" value="1"/>
</dbReference>
<dbReference type="InterPro" id="IPR036412">
    <property type="entry name" value="HAD-like_sf"/>
</dbReference>
<evidence type="ECO:0000256" key="9">
    <source>
        <dbReference type="ARBA" id="ARBA00023277"/>
    </source>
</evidence>
<keyword evidence="7 10" id="KW-0378">Hydrolase</keyword>
<evidence type="ECO:0000313" key="11">
    <source>
        <dbReference type="EMBL" id="PWD82356.1"/>
    </source>
</evidence>
<dbReference type="SUPFAM" id="SSF56784">
    <property type="entry name" value="HAD-like"/>
    <property type="match status" value="1"/>
</dbReference>
<dbReference type="InterPro" id="IPR023214">
    <property type="entry name" value="HAD_sf"/>
</dbReference>
<dbReference type="InterPro" id="IPR006439">
    <property type="entry name" value="HAD-SF_hydro_IA"/>
</dbReference>
<dbReference type="InterPro" id="IPR041492">
    <property type="entry name" value="HAD_2"/>
</dbReference>
<dbReference type="SFLD" id="SFLDS00003">
    <property type="entry name" value="Haloacid_Dehalogenase"/>
    <property type="match status" value="1"/>
</dbReference>
<reference evidence="11 12" key="1">
    <citation type="journal article" date="2018" name="Genome Announc.">
        <title>Ignatzschineria cameli sp. nov., isolated from necrotic foot tissue of dromedaries (Camelus dromedarius) and associated maggots (Wohlfahrtia species) in Dubai.</title>
        <authorList>
            <person name="Tsang C.C."/>
            <person name="Tang J.Y."/>
            <person name="Fong J.Y."/>
            <person name="Kinne J."/>
            <person name="Lee H.H."/>
            <person name="Joseph M."/>
            <person name="Jose S."/>
            <person name="Schuster R.K."/>
            <person name="Tang Y."/>
            <person name="Sivakumar S."/>
            <person name="Chen J.H."/>
            <person name="Teng J.L."/>
            <person name="Lau S.K."/>
            <person name="Wernery U."/>
            <person name="Woo P.C."/>
        </authorList>
    </citation>
    <scope>NUCLEOTIDE SEQUENCE [LARGE SCALE GENOMIC DNA]</scope>
    <source>
        <strain evidence="11 12">KCTC 22643</strain>
    </source>
</reference>
<dbReference type="AlphaFoldDB" id="A0A2U2AI59"/>
<keyword evidence="9 10" id="KW-0119">Carbohydrate metabolism</keyword>
<comment type="function">
    <text evidence="10">Specifically catalyzes the dephosphorylation of 2-phosphoglycolate. Is involved in the dissimilation of the intracellular 2-phosphoglycolate formed during the DNA repair of 3'-phosphoglycolate ends, a major class of DNA lesions induced by oxidative stress.</text>
</comment>
<dbReference type="InterPro" id="IPR023198">
    <property type="entry name" value="PGP-like_dom2"/>
</dbReference>
<dbReference type="NCBIfam" id="TIGR01449">
    <property type="entry name" value="PGP_bact"/>
    <property type="match status" value="1"/>
</dbReference>
<comment type="cofactor">
    <cofactor evidence="2 10">
        <name>Mg(2+)</name>
        <dbReference type="ChEBI" id="CHEBI:18420"/>
    </cofactor>
</comment>
<evidence type="ECO:0000256" key="4">
    <source>
        <dbReference type="ARBA" id="ARBA00006171"/>
    </source>
</evidence>
<comment type="similarity">
    <text evidence="4 10">Belongs to the HAD-like hydrolase superfamily. CbbY/CbbZ/Gph/YieH family.</text>
</comment>
<dbReference type="EMBL" id="QEWR01000006">
    <property type="protein sequence ID" value="PWD82356.1"/>
    <property type="molecule type" value="Genomic_DNA"/>
</dbReference>
<evidence type="ECO:0000256" key="8">
    <source>
        <dbReference type="ARBA" id="ARBA00022842"/>
    </source>
</evidence>
<evidence type="ECO:0000256" key="5">
    <source>
        <dbReference type="ARBA" id="ARBA00013078"/>
    </source>
</evidence>
<dbReference type="InterPro" id="IPR037512">
    <property type="entry name" value="PGPase_prok"/>
</dbReference>
<dbReference type="Pfam" id="PF13419">
    <property type="entry name" value="HAD_2"/>
    <property type="match status" value="1"/>
</dbReference>
<dbReference type="NCBIfam" id="TIGR01549">
    <property type="entry name" value="HAD-SF-IA-v1"/>
    <property type="match status" value="1"/>
</dbReference>
<comment type="pathway">
    <text evidence="3 10">Organic acid metabolism; glycolate biosynthesis; glycolate from 2-phosphoglycolate: step 1/1.</text>
</comment>
<proteinExistence type="inferred from homology"/>
<name>A0A2U2AI59_9GAMM</name>
<dbReference type="SFLD" id="SFLDG01135">
    <property type="entry name" value="C1.5.6:_HAD__Beta-PGM__Phospha"/>
    <property type="match status" value="1"/>
</dbReference>
<keyword evidence="6 10" id="KW-0479">Metal-binding</keyword>
<keyword evidence="8 10" id="KW-0460">Magnesium</keyword>
<dbReference type="FunFam" id="3.40.50.1000:FF:000022">
    <property type="entry name" value="Phosphoglycolate phosphatase"/>
    <property type="match status" value="1"/>
</dbReference>
<protein>
    <recommendedName>
        <fullName evidence="5 10">Phosphoglycolate phosphatase</fullName>
        <shortName evidence="10">PGP</shortName>
        <shortName evidence="10">PGPase</shortName>
        <ecNumber evidence="5 10">3.1.3.18</ecNumber>
    </recommendedName>
</protein>
<dbReference type="GO" id="GO:0046872">
    <property type="term" value="F:metal ion binding"/>
    <property type="evidence" value="ECO:0007669"/>
    <property type="project" value="UniProtKB-KW"/>
</dbReference>
<evidence type="ECO:0000256" key="7">
    <source>
        <dbReference type="ARBA" id="ARBA00022801"/>
    </source>
</evidence>
<evidence type="ECO:0000256" key="1">
    <source>
        <dbReference type="ARBA" id="ARBA00000830"/>
    </source>
</evidence>
<evidence type="ECO:0000256" key="3">
    <source>
        <dbReference type="ARBA" id="ARBA00004818"/>
    </source>
</evidence>
<dbReference type="HAMAP" id="MF_00495">
    <property type="entry name" value="GPH_hydrolase_bact"/>
    <property type="match status" value="1"/>
</dbReference>
<sequence>MSRKISAVAFDLDGTLINSAKGLTEAIDLMLKTLEYPVAGFEKVSVWIGNGAINLVESALKDAGGESALSQFDEAYDLFNRFYADVLKKGSELYPGVRVTLTTLKEQGYRLAMITNKPSRFLPQLLKDLSLTSLFDLVLGADDVAARKPHPAPIYQTLGAFGLYREELLFVGDSRNDIESAKEAGVATVGLTYGYNFGRLISEENPTYVIDHFEELLSILEIQS</sequence>
<feature type="binding site" evidence="10">
    <location>
        <position position="173"/>
    </location>
    <ligand>
        <name>Mg(2+)</name>
        <dbReference type="ChEBI" id="CHEBI:18420"/>
    </ligand>
</feature>
<dbReference type="GO" id="GO:0008967">
    <property type="term" value="F:phosphoglycolate phosphatase activity"/>
    <property type="evidence" value="ECO:0007669"/>
    <property type="project" value="UniProtKB-UniRule"/>
</dbReference>
<evidence type="ECO:0000256" key="6">
    <source>
        <dbReference type="ARBA" id="ARBA00022723"/>
    </source>
</evidence>
<keyword evidence="12" id="KW-1185">Reference proteome</keyword>
<dbReference type="InterPro" id="IPR050155">
    <property type="entry name" value="HAD-like_hydrolase_sf"/>
</dbReference>
<evidence type="ECO:0000256" key="10">
    <source>
        <dbReference type="HAMAP-Rule" id="MF_00495"/>
    </source>
</evidence>
<accession>A0A2U2AI59</accession>
<dbReference type="GO" id="GO:0006281">
    <property type="term" value="P:DNA repair"/>
    <property type="evidence" value="ECO:0007669"/>
    <property type="project" value="TreeGrafter"/>
</dbReference>
<dbReference type="PRINTS" id="PR00413">
    <property type="entry name" value="HADHALOGNASE"/>
</dbReference>
<dbReference type="GO" id="GO:0005829">
    <property type="term" value="C:cytosol"/>
    <property type="evidence" value="ECO:0007669"/>
    <property type="project" value="TreeGrafter"/>
</dbReference>
<dbReference type="PANTHER" id="PTHR43434:SF1">
    <property type="entry name" value="PHOSPHOGLYCOLATE PHOSPHATASE"/>
    <property type="match status" value="1"/>
</dbReference>
<dbReference type="CDD" id="cd16417">
    <property type="entry name" value="HAD_PGPase"/>
    <property type="match status" value="1"/>
</dbReference>
<dbReference type="Proteomes" id="UP000244948">
    <property type="component" value="Unassembled WGS sequence"/>
</dbReference>
<feature type="active site" description="Nucleophile" evidence="10">
    <location>
        <position position="11"/>
    </location>
</feature>
<organism evidence="11 12">
    <name type="scientific">Ignatzschineria indica</name>
    <dbReference type="NCBI Taxonomy" id="472583"/>
    <lineage>
        <taxon>Bacteria</taxon>
        <taxon>Pseudomonadati</taxon>
        <taxon>Pseudomonadota</taxon>
        <taxon>Gammaproteobacteria</taxon>
        <taxon>Cardiobacteriales</taxon>
        <taxon>Ignatzschineriaceae</taxon>
        <taxon>Ignatzschineria</taxon>
    </lineage>
</organism>
<feature type="binding site" evidence="10">
    <location>
        <position position="13"/>
    </location>
    <ligand>
        <name>Mg(2+)</name>
        <dbReference type="ChEBI" id="CHEBI:18420"/>
    </ligand>
</feature>
<evidence type="ECO:0000256" key="2">
    <source>
        <dbReference type="ARBA" id="ARBA00001946"/>
    </source>
</evidence>
<dbReference type="GO" id="GO:0005975">
    <property type="term" value="P:carbohydrate metabolic process"/>
    <property type="evidence" value="ECO:0007669"/>
    <property type="project" value="InterPro"/>
</dbReference>
<dbReference type="EC" id="3.1.3.18" evidence="5 10"/>
<dbReference type="Gene3D" id="3.40.50.1000">
    <property type="entry name" value="HAD superfamily/HAD-like"/>
    <property type="match status" value="1"/>
</dbReference>
<dbReference type="UniPathway" id="UPA00865">
    <property type="reaction ID" value="UER00834"/>
</dbReference>